<organism evidence="5 6">
    <name type="scientific">Brevibacterium yomogidense</name>
    <dbReference type="NCBI Taxonomy" id="946573"/>
    <lineage>
        <taxon>Bacteria</taxon>
        <taxon>Bacillati</taxon>
        <taxon>Actinomycetota</taxon>
        <taxon>Actinomycetes</taxon>
        <taxon>Micrococcales</taxon>
        <taxon>Brevibacteriaceae</taxon>
        <taxon>Brevibacterium</taxon>
    </lineage>
</organism>
<reference evidence="6" key="1">
    <citation type="submission" date="2017-02" db="EMBL/GenBank/DDBJ databases">
        <authorList>
            <person name="Dridi B."/>
        </authorList>
    </citation>
    <scope>NUCLEOTIDE SEQUENCE [LARGE SCALE GENOMIC DNA]</scope>
    <source>
        <strain evidence="6">B Co 03.10</strain>
    </source>
</reference>
<dbReference type="GO" id="GO:0008768">
    <property type="term" value="F:UDP-sugar diphosphatase activity"/>
    <property type="evidence" value="ECO:0007669"/>
    <property type="project" value="TreeGrafter"/>
</dbReference>
<feature type="signal peptide" evidence="3">
    <location>
        <begin position="1"/>
        <end position="23"/>
    </location>
</feature>
<dbReference type="Proteomes" id="UP000196581">
    <property type="component" value="Unassembled WGS sequence"/>
</dbReference>
<dbReference type="InterPro" id="IPR006179">
    <property type="entry name" value="5_nucleotidase/apyrase"/>
</dbReference>
<keyword evidence="2" id="KW-1133">Transmembrane helix</keyword>
<dbReference type="RefSeq" id="WP_087005256.1">
    <property type="nucleotide sequence ID" value="NZ_FWFF01000005.1"/>
</dbReference>
<keyword evidence="3" id="KW-0732">Signal</keyword>
<evidence type="ECO:0000259" key="4">
    <source>
        <dbReference type="Pfam" id="PF02872"/>
    </source>
</evidence>
<feature type="domain" description="5'-Nucleotidase C-terminal" evidence="4">
    <location>
        <begin position="340"/>
        <end position="514"/>
    </location>
</feature>
<dbReference type="EC" id="3.1.3.5" evidence="5"/>
<dbReference type="PANTHER" id="PTHR11575">
    <property type="entry name" value="5'-NUCLEOTIDASE-RELATED"/>
    <property type="match status" value="1"/>
</dbReference>
<dbReference type="InterPro" id="IPR036907">
    <property type="entry name" value="5'-Nucleotdase_C_sf"/>
</dbReference>
<evidence type="ECO:0000313" key="6">
    <source>
        <dbReference type="Proteomes" id="UP000196581"/>
    </source>
</evidence>
<dbReference type="Pfam" id="PF02872">
    <property type="entry name" value="5_nucleotid_C"/>
    <property type="match status" value="1"/>
</dbReference>
<keyword evidence="2" id="KW-0812">Transmembrane</keyword>
<dbReference type="InterPro" id="IPR029052">
    <property type="entry name" value="Metallo-depent_PP-like"/>
</dbReference>
<evidence type="ECO:0000256" key="2">
    <source>
        <dbReference type="SAM" id="Phobius"/>
    </source>
</evidence>
<evidence type="ECO:0000256" key="3">
    <source>
        <dbReference type="SAM" id="SignalP"/>
    </source>
</evidence>
<name>A0A1X6X618_9MICO</name>
<feature type="transmembrane region" description="Helical" evidence="2">
    <location>
        <begin position="774"/>
        <end position="794"/>
    </location>
</feature>
<proteinExistence type="predicted"/>
<dbReference type="GO" id="GO:0008253">
    <property type="term" value="F:5'-nucleotidase activity"/>
    <property type="evidence" value="ECO:0007669"/>
    <property type="project" value="UniProtKB-EC"/>
</dbReference>
<protein>
    <submittedName>
        <fullName evidence="5">5'-nucleotidase</fullName>
        <ecNumber evidence="5">3.1.3.5</ecNumber>
    </submittedName>
</protein>
<dbReference type="PANTHER" id="PTHR11575:SF24">
    <property type="entry name" value="5'-NUCLEOTIDASE"/>
    <property type="match status" value="1"/>
</dbReference>
<sequence length="802" mass="82865">MKKTLLRGVVAGAAATGMVLPLAALPAFGEAPAGTQVQLLNITDFHGRIADAGHGVASVVERERAAFDGETAFLTTGDDIGASTYASSSQEDKPTMDVLNALGADAASVGNHEFDRGYADLRDRVSPSTDFANLGANVYKKGTTEVADGITPYTIVEQGDVRIGVIGAVTEETAQLVSPGGIEDIEFGDPVTAINDAAEELEALPDEEKPDLTVLAAHLGPASVSDLDSALGSNEEFNSVVTGADASIDAMFFGHSHMQANFSAPVPGEDGRTRPVVQSGNYGEIVGKVTLTSEGEGDWSVDEQELLDTADQSFSSPIVDEVDGIVADAEAKAQEIGSEVVGTIDEDITRAFNEDGSEDRGGESQLGNLVADALTEGVGMSQLEEADFGITNPGGLRTDLLVDDTFGDEEPGEVTVGELNAVLPFANDHGVVTLTGADVIQLFEEQWQPDGASRPFLHMGISDELDVVYDSDAARGEHVVSVEVDGEEIDPNAEYRVATLSFLAAGGDNFAAFANGEFQQSGITDFEVWENYFETREVVEGDPQERQADFALDVINTEDLEASFGYEGGADGGEEIEVEQGGDVGLTFMTEAARDIDGPFSLALELPEGFTADLAGVEDAFTAANATTVESAVLEAIAEGTTESELTVAAGDDVETGEHTVTATLIADPEHAWWDDNPLPVSRSLDLTVTVTDAQPGEDDDDNGSDGGSDGDEDADGGSDGGGDGDDGRDDDNGGNDNGDDGSGSDGGGNGDDGRDDDARDDGNGDLPRTGAELGGILGLAAALVAAGGAALAASRKRGKGL</sequence>
<evidence type="ECO:0000313" key="5">
    <source>
        <dbReference type="EMBL" id="SLM94636.1"/>
    </source>
</evidence>
<dbReference type="SUPFAM" id="SSF55816">
    <property type="entry name" value="5'-nucleotidase (syn. UDP-sugar hydrolase), C-terminal domain"/>
    <property type="match status" value="1"/>
</dbReference>
<dbReference type="Gene3D" id="3.90.780.10">
    <property type="entry name" value="5'-Nucleotidase, C-terminal domain"/>
    <property type="match status" value="1"/>
</dbReference>
<dbReference type="SUPFAM" id="SSF56300">
    <property type="entry name" value="Metallo-dependent phosphatases"/>
    <property type="match status" value="1"/>
</dbReference>
<dbReference type="Gene3D" id="3.60.21.10">
    <property type="match status" value="1"/>
</dbReference>
<dbReference type="EMBL" id="FWFF01000005">
    <property type="protein sequence ID" value="SLM94636.1"/>
    <property type="molecule type" value="Genomic_DNA"/>
</dbReference>
<dbReference type="InterPro" id="IPR008334">
    <property type="entry name" value="5'-Nucleotdase_C"/>
</dbReference>
<keyword evidence="5" id="KW-0378">Hydrolase</keyword>
<keyword evidence="6" id="KW-1185">Reference proteome</keyword>
<evidence type="ECO:0000256" key="1">
    <source>
        <dbReference type="SAM" id="MobiDB-lite"/>
    </source>
</evidence>
<accession>A0A1X6X618</accession>
<dbReference type="GO" id="GO:0009166">
    <property type="term" value="P:nucleotide catabolic process"/>
    <property type="evidence" value="ECO:0007669"/>
    <property type="project" value="InterPro"/>
</dbReference>
<feature type="compositionally biased region" description="Gly residues" evidence="1">
    <location>
        <begin position="741"/>
        <end position="751"/>
    </location>
</feature>
<keyword evidence="2" id="KW-0472">Membrane</keyword>
<feature type="region of interest" description="Disordered" evidence="1">
    <location>
        <begin position="692"/>
        <end position="772"/>
    </location>
</feature>
<feature type="chain" id="PRO_5013072641" evidence="3">
    <location>
        <begin position="24"/>
        <end position="802"/>
    </location>
</feature>
<dbReference type="AlphaFoldDB" id="A0A1X6X618"/>
<dbReference type="GO" id="GO:0030288">
    <property type="term" value="C:outer membrane-bounded periplasmic space"/>
    <property type="evidence" value="ECO:0007669"/>
    <property type="project" value="TreeGrafter"/>
</dbReference>
<dbReference type="PRINTS" id="PR01607">
    <property type="entry name" value="APYRASEFAMLY"/>
</dbReference>
<gene>
    <name evidence="5" type="ORF">FM105_04270</name>
</gene>
<feature type="compositionally biased region" description="Acidic residues" evidence="1">
    <location>
        <begin position="696"/>
        <end position="740"/>
    </location>
</feature>